<dbReference type="Gene3D" id="3.40.50.150">
    <property type="entry name" value="Vaccinia Virus protein VP39"/>
    <property type="match status" value="1"/>
</dbReference>
<reference evidence="4" key="3">
    <citation type="submission" date="2025-04" db="UniProtKB">
        <authorList>
            <consortium name="RefSeq"/>
        </authorList>
    </citation>
    <scope>IDENTIFICATION</scope>
    <source>
        <strain evidence="4">CBS 304.34</strain>
    </source>
</reference>
<keyword evidence="3" id="KW-1185">Reference proteome</keyword>
<accession>A0A6A6YD01</accession>
<proteinExistence type="predicted"/>
<dbReference type="InterPro" id="IPR029063">
    <property type="entry name" value="SAM-dependent_MTases_sf"/>
</dbReference>
<feature type="domain" description="Ribosomal RNA methyltransferase FtsJ" evidence="1">
    <location>
        <begin position="106"/>
        <end position="212"/>
    </location>
</feature>
<organism evidence="2">
    <name type="scientific">Mytilinidion resinicola</name>
    <dbReference type="NCBI Taxonomy" id="574789"/>
    <lineage>
        <taxon>Eukaryota</taxon>
        <taxon>Fungi</taxon>
        <taxon>Dikarya</taxon>
        <taxon>Ascomycota</taxon>
        <taxon>Pezizomycotina</taxon>
        <taxon>Dothideomycetes</taxon>
        <taxon>Pleosporomycetidae</taxon>
        <taxon>Mytilinidiales</taxon>
        <taxon>Mytilinidiaceae</taxon>
        <taxon>Mytilinidion</taxon>
    </lineage>
</organism>
<dbReference type="EMBL" id="MU003707">
    <property type="protein sequence ID" value="KAF2806479.1"/>
    <property type="molecule type" value="Genomic_DNA"/>
</dbReference>
<dbReference type="SUPFAM" id="SSF53335">
    <property type="entry name" value="S-adenosyl-L-methionine-dependent methyltransferases"/>
    <property type="match status" value="1"/>
</dbReference>
<dbReference type="InterPro" id="IPR002877">
    <property type="entry name" value="RNA_MeTrfase_FtsJ_dom"/>
</dbReference>
<dbReference type="Pfam" id="PF01728">
    <property type="entry name" value="FtsJ"/>
    <property type="match status" value="1"/>
</dbReference>
<evidence type="ECO:0000259" key="1">
    <source>
        <dbReference type="Pfam" id="PF01728"/>
    </source>
</evidence>
<name>A0A6A6YD01_9PEZI</name>
<dbReference type="RefSeq" id="XP_033573443.1">
    <property type="nucleotide sequence ID" value="XM_033724490.1"/>
</dbReference>
<dbReference type="OrthoDB" id="417125at2759"/>
<dbReference type="GeneID" id="54465383"/>
<dbReference type="AlphaFoldDB" id="A0A6A6YD01"/>
<evidence type="ECO:0000313" key="2">
    <source>
        <dbReference type="EMBL" id="KAF2806479.1"/>
    </source>
</evidence>
<dbReference type="GO" id="GO:0008168">
    <property type="term" value="F:methyltransferase activity"/>
    <property type="evidence" value="ECO:0007669"/>
    <property type="project" value="InterPro"/>
</dbReference>
<protein>
    <recommendedName>
        <fullName evidence="1">Ribosomal RNA methyltransferase FtsJ domain-containing protein</fullName>
    </recommendedName>
</protein>
<sequence>MLQNEMLDDVDCSLSPGTAAVQTPNSIVEEYLLRHVAVFKELMKLKRRGWENPKGDDFFKEQRIRADHADASGQSVFYNMMCQIGAELNNNTSALLLSSAIGGRPSVLDLCMAPGGFTASVLKENRSARVCGISLPLSQGGYKILLPNWQTDSRIQVCFLDITMLAAEMGITDIPAEHPDAANFLSDRPFHGEKFDLIFCDGQVLRMHSRAEYRERREAWRLVNGKIVALLHRLDAWDTVALLHTLSKFSSLQLFKPRKKHAIRSSFYVVAEQVQSQSVDALQAVATWKKEWYVATFGSDAGHLEARLGPYSDVDDPVWRIQGAALRRASFLP</sequence>
<dbReference type="GO" id="GO:0032259">
    <property type="term" value="P:methylation"/>
    <property type="evidence" value="ECO:0007669"/>
    <property type="project" value="InterPro"/>
</dbReference>
<evidence type="ECO:0000313" key="4">
    <source>
        <dbReference type="RefSeq" id="XP_033573443.1"/>
    </source>
</evidence>
<gene>
    <name evidence="2 4" type="ORF">BDZ99DRAFT_510762</name>
</gene>
<reference evidence="4" key="2">
    <citation type="submission" date="2020-04" db="EMBL/GenBank/DDBJ databases">
        <authorList>
            <consortium name="NCBI Genome Project"/>
        </authorList>
    </citation>
    <scope>NUCLEOTIDE SEQUENCE</scope>
    <source>
        <strain evidence="4">CBS 304.34</strain>
    </source>
</reference>
<evidence type="ECO:0000313" key="3">
    <source>
        <dbReference type="Proteomes" id="UP000504636"/>
    </source>
</evidence>
<reference evidence="2 4" key="1">
    <citation type="journal article" date="2020" name="Stud. Mycol.">
        <title>101 Dothideomycetes genomes: a test case for predicting lifestyles and emergence of pathogens.</title>
        <authorList>
            <person name="Haridas S."/>
            <person name="Albert R."/>
            <person name="Binder M."/>
            <person name="Bloem J."/>
            <person name="Labutti K."/>
            <person name="Salamov A."/>
            <person name="Andreopoulos B."/>
            <person name="Baker S."/>
            <person name="Barry K."/>
            <person name="Bills G."/>
            <person name="Bluhm B."/>
            <person name="Cannon C."/>
            <person name="Castanera R."/>
            <person name="Culley D."/>
            <person name="Daum C."/>
            <person name="Ezra D."/>
            <person name="Gonzalez J."/>
            <person name="Henrissat B."/>
            <person name="Kuo A."/>
            <person name="Liang C."/>
            <person name="Lipzen A."/>
            <person name="Lutzoni F."/>
            <person name="Magnuson J."/>
            <person name="Mondo S."/>
            <person name="Nolan M."/>
            <person name="Ohm R."/>
            <person name="Pangilinan J."/>
            <person name="Park H.-J."/>
            <person name="Ramirez L."/>
            <person name="Alfaro M."/>
            <person name="Sun H."/>
            <person name="Tritt A."/>
            <person name="Yoshinaga Y."/>
            <person name="Zwiers L.-H."/>
            <person name="Turgeon B."/>
            <person name="Goodwin S."/>
            <person name="Spatafora J."/>
            <person name="Crous P."/>
            <person name="Grigoriev I."/>
        </authorList>
    </citation>
    <scope>NUCLEOTIDE SEQUENCE</scope>
    <source>
        <strain evidence="2 4">CBS 304.34</strain>
    </source>
</reference>
<dbReference type="Proteomes" id="UP000504636">
    <property type="component" value="Unplaced"/>
</dbReference>